<dbReference type="RefSeq" id="WP_122323038.1">
    <property type="nucleotide sequence ID" value="NZ_RBTD01000415.1"/>
</dbReference>
<dbReference type="EMBL" id="RBTD01000415">
    <property type="protein sequence ID" value="RMT13858.1"/>
    <property type="molecule type" value="Genomic_DNA"/>
</dbReference>
<proteinExistence type="predicted"/>
<dbReference type="GO" id="GO:0006310">
    <property type="term" value="P:DNA recombination"/>
    <property type="evidence" value="ECO:0007669"/>
    <property type="project" value="InterPro"/>
</dbReference>
<dbReference type="Proteomes" id="UP000276194">
    <property type="component" value="Unassembled WGS sequence"/>
</dbReference>
<sequence length="673" mass="77053">MSYLNHLSAQEKTFCPTPDKTDNNGTPKVLKPQVRYGMPFDDLPDNLILSVDSDGQPLTRLQDLTWEFPQLKLVITDNVTYSFAGLKTDKPTNASNIKLVQLLFLMRIFSSKGTTKRLRASSLLPGLHSLLFLCRHADEKNILIRDLVQSPELYKPMLEGMTHARASVLWQILRIFNITKCPNHWFLVPRTFMNALKKIYKGRSHHGKKQHPVIPPRILNQRWAHYHEVLVDFKTHRTQLQEFLQLSASNRLYARGNHAQQLVKKAGQASPNAHTEPDFDEAATAHGLYEFFQKYKTRDVASVPYFLGLTQYCAKAVIHILTFMRSGEALLLEHECLETATGWCEEGVYVIGISTKSTGTAQDTKWITVEEVQAPLKILLDIYDIVHPYLPDEHKTVRNLFITPTHIPITRQKDVPLFNKCTSLRYEQYLTPIQIEEEDLFSLELIDPGRDWRTEEKFKLGKPWSFTTHQFRRTMTVYCAEERLMGIGPLKRVLGHLSARTSEHYQKGCSAGLLKMSEYSPETIADFKEAALEASNAIYIRDILYSEDKLHGVEGRKIQASKDSHEIVFEDRIEDLLARKKKGLIACTTTPVGLCLSLLPCEKRAHADFTTCDGCSESVIKLSKLDYVIEVMTYDLKALNPETIEYRMDSQNLKDLVKMRERLVAKSTRRATP</sequence>
<dbReference type="AlphaFoldDB" id="A0A3M5IRW8"/>
<organism evidence="2 3">
    <name type="scientific">Pseudomonas amygdali pv. mori</name>
    <dbReference type="NCBI Taxonomy" id="34065"/>
    <lineage>
        <taxon>Bacteria</taxon>
        <taxon>Pseudomonadati</taxon>
        <taxon>Pseudomonadota</taxon>
        <taxon>Gammaproteobacteria</taxon>
        <taxon>Pseudomonadales</taxon>
        <taxon>Pseudomonadaceae</taxon>
        <taxon>Pseudomonas</taxon>
        <taxon>Pseudomonas amygdali</taxon>
    </lineage>
</organism>
<protein>
    <submittedName>
        <fullName evidence="2">Phage integrase</fullName>
    </submittedName>
</protein>
<feature type="compositionally biased region" description="Polar residues" evidence="1">
    <location>
        <begin position="1"/>
        <end position="11"/>
    </location>
</feature>
<reference evidence="2 3" key="1">
    <citation type="submission" date="2018-08" db="EMBL/GenBank/DDBJ databases">
        <title>Recombination of ecologically and evolutionarily significant loci maintains genetic cohesion in the Pseudomonas syringae species complex.</title>
        <authorList>
            <person name="Dillon M."/>
            <person name="Thakur S."/>
            <person name="Almeida R.N.D."/>
            <person name="Weir B.S."/>
            <person name="Guttman D.S."/>
        </authorList>
    </citation>
    <scope>NUCLEOTIDE SEQUENCE [LARGE SCALE GENOMIC DNA]</scope>
    <source>
        <strain evidence="2 3">ICMP 6941</strain>
    </source>
</reference>
<comment type="caution">
    <text evidence="2">The sequence shown here is derived from an EMBL/GenBank/DDBJ whole genome shotgun (WGS) entry which is preliminary data.</text>
</comment>
<dbReference type="GO" id="GO:0015074">
    <property type="term" value="P:DNA integration"/>
    <property type="evidence" value="ECO:0007669"/>
    <property type="project" value="InterPro"/>
</dbReference>
<evidence type="ECO:0000313" key="2">
    <source>
        <dbReference type="EMBL" id="RMT13858.1"/>
    </source>
</evidence>
<accession>A0A3M5IRW8</accession>
<gene>
    <name evidence="2" type="ORF">ALP52_01730</name>
</gene>
<name>A0A3M5IRW8_PSEA0</name>
<evidence type="ECO:0000256" key="1">
    <source>
        <dbReference type="SAM" id="MobiDB-lite"/>
    </source>
</evidence>
<dbReference type="Gene3D" id="1.10.443.10">
    <property type="entry name" value="Intergrase catalytic core"/>
    <property type="match status" value="1"/>
</dbReference>
<evidence type="ECO:0000313" key="3">
    <source>
        <dbReference type="Proteomes" id="UP000276194"/>
    </source>
</evidence>
<feature type="region of interest" description="Disordered" evidence="1">
    <location>
        <begin position="1"/>
        <end position="26"/>
    </location>
</feature>
<dbReference type="InterPro" id="IPR013762">
    <property type="entry name" value="Integrase-like_cat_sf"/>
</dbReference>
<dbReference type="GO" id="GO:0003677">
    <property type="term" value="F:DNA binding"/>
    <property type="evidence" value="ECO:0007669"/>
    <property type="project" value="InterPro"/>
</dbReference>